<name>A0A8T0D7E3_9TREM</name>
<dbReference type="InterPro" id="IPR039028">
    <property type="entry name" value="BCKD/PDK"/>
</dbReference>
<dbReference type="GO" id="GO:0004740">
    <property type="term" value="F:pyruvate dehydrogenase (acetyl-transferring) kinase activity"/>
    <property type="evidence" value="ECO:0007669"/>
    <property type="project" value="TreeGrafter"/>
</dbReference>
<gene>
    <name evidence="3" type="ORF">P879_11738</name>
</gene>
<feature type="region of interest" description="Disordered" evidence="2">
    <location>
        <begin position="39"/>
        <end position="58"/>
    </location>
</feature>
<protein>
    <recommendedName>
        <fullName evidence="1">Protein-serine/threonine kinase</fullName>
        <ecNumber evidence="1">2.7.11.-</ecNumber>
    </recommendedName>
</protein>
<organism evidence="3 4">
    <name type="scientific">Paragonimus westermani</name>
    <dbReference type="NCBI Taxonomy" id="34504"/>
    <lineage>
        <taxon>Eukaryota</taxon>
        <taxon>Metazoa</taxon>
        <taxon>Spiralia</taxon>
        <taxon>Lophotrochozoa</taxon>
        <taxon>Platyhelminthes</taxon>
        <taxon>Trematoda</taxon>
        <taxon>Digenea</taxon>
        <taxon>Plagiorchiida</taxon>
        <taxon>Troglotremata</taxon>
        <taxon>Troglotrematidae</taxon>
        <taxon>Paragonimus</taxon>
    </lineage>
</organism>
<comment type="similarity">
    <text evidence="1">Belongs to the PDK/BCKDK protein kinase family.</text>
</comment>
<dbReference type="Gene3D" id="3.30.565.10">
    <property type="entry name" value="Histidine kinase-like ATPase, C-terminal domain"/>
    <property type="match status" value="1"/>
</dbReference>
<evidence type="ECO:0000313" key="3">
    <source>
        <dbReference type="EMBL" id="KAF8562648.1"/>
    </source>
</evidence>
<keyword evidence="1" id="KW-0547">Nucleotide-binding</keyword>
<evidence type="ECO:0000256" key="1">
    <source>
        <dbReference type="RuleBase" id="RU366032"/>
    </source>
</evidence>
<sequence>MARHIADQAFRYTFTTAAHLAPSVDISCSPNGTIRETLRSDRPELGTDPENATYSPLAGRGHGLPLSRLYTRYLNGDLRLISVEGYGTTAFIYLKRLPEAANELLPIFSRTSRAIYEHQEGDCDWITGSGFHRSAHFVHPSH</sequence>
<accession>A0A8T0D7E3</accession>
<dbReference type="AlphaFoldDB" id="A0A8T0D7E3"/>
<dbReference type="EMBL" id="JTDF01018403">
    <property type="protein sequence ID" value="KAF8562648.1"/>
    <property type="molecule type" value="Genomic_DNA"/>
</dbReference>
<dbReference type="PANTHER" id="PTHR11947:SF3">
    <property type="entry name" value="[PYRUVATE DEHYDROGENASE (ACETYL-TRANSFERRING)] KINASE, MITOCHONDRIAL"/>
    <property type="match status" value="1"/>
</dbReference>
<dbReference type="GO" id="GO:0010906">
    <property type="term" value="P:regulation of glucose metabolic process"/>
    <property type="evidence" value="ECO:0007669"/>
    <property type="project" value="TreeGrafter"/>
</dbReference>
<proteinExistence type="inferred from homology"/>
<keyword evidence="1" id="KW-0067">ATP-binding</keyword>
<dbReference type="GO" id="GO:0005524">
    <property type="term" value="F:ATP binding"/>
    <property type="evidence" value="ECO:0007669"/>
    <property type="project" value="UniProtKB-UniRule"/>
</dbReference>
<keyword evidence="4" id="KW-1185">Reference proteome</keyword>
<keyword evidence="1" id="KW-0496">Mitochondrion</keyword>
<comment type="subcellular location">
    <subcellularLocation>
        <location evidence="1">Mitochondrion matrix</location>
    </subcellularLocation>
</comment>
<evidence type="ECO:0000313" key="4">
    <source>
        <dbReference type="Proteomes" id="UP000699462"/>
    </source>
</evidence>
<keyword evidence="1" id="KW-0808">Transferase</keyword>
<dbReference type="EC" id="2.7.11.-" evidence="1"/>
<comment type="caution">
    <text evidence="3">The sequence shown here is derived from an EMBL/GenBank/DDBJ whole genome shotgun (WGS) entry which is preliminary data.</text>
</comment>
<dbReference type="InterPro" id="IPR036890">
    <property type="entry name" value="HATPase_C_sf"/>
</dbReference>
<dbReference type="SUPFAM" id="SSF55874">
    <property type="entry name" value="ATPase domain of HSP90 chaperone/DNA topoisomerase II/histidine kinase"/>
    <property type="match status" value="1"/>
</dbReference>
<keyword evidence="1" id="KW-0418">Kinase</keyword>
<dbReference type="PANTHER" id="PTHR11947">
    <property type="entry name" value="PYRUVATE DEHYDROGENASE KINASE"/>
    <property type="match status" value="1"/>
</dbReference>
<reference evidence="3 4" key="1">
    <citation type="submission" date="2019-07" db="EMBL/GenBank/DDBJ databases">
        <title>Annotation for the trematode Paragonimus westermani.</title>
        <authorList>
            <person name="Choi Y.-J."/>
        </authorList>
    </citation>
    <scope>NUCLEOTIDE SEQUENCE [LARGE SCALE GENOMIC DNA]</scope>
    <source>
        <strain evidence="3">180907_Pwestermani</strain>
    </source>
</reference>
<dbReference type="Proteomes" id="UP000699462">
    <property type="component" value="Unassembled WGS sequence"/>
</dbReference>
<dbReference type="GO" id="GO:0005759">
    <property type="term" value="C:mitochondrial matrix"/>
    <property type="evidence" value="ECO:0007669"/>
    <property type="project" value="UniProtKB-SubCell"/>
</dbReference>
<dbReference type="OrthoDB" id="241648at2759"/>
<evidence type="ECO:0000256" key="2">
    <source>
        <dbReference type="SAM" id="MobiDB-lite"/>
    </source>
</evidence>